<evidence type="ECO:0000313" key="1">
    <source>
        <dbReference type="EMBL" id="TCP93287.1"/>
    </source>
</evidence>
<keyword evidence="2" id="KW-1185">Reference proteome</keyword>
<gene>
    <name evidence="1" type="ORF">EDD79_10858</name>
</gene>
<dbReference type="EMBL" id="SLYC01000085">
    <property type="protein sequence ID" value="TCP93287.1"/>
    <property type="molecule type" value="Genomic_DNA"/>
</dbReference>
<accession>A0A4R2SSH1</accession>
<organism evidence="1 2">
    <name type="scientific">Serpentinicella alkaliphila</name>
    <dbReference type="NCBI Taxonomy" id="1734049"/>
    <lineage>
        <taxon>Bacteria</taxon>
        <taxon>Bacillati</taxon>
        <taxon>Bacillota</taxon>
        <taxon>Clostridia</taxon>
        <taxon>Peptostreptococcales</taxon>
        <taxon>Natronincolaceae</taxon>
        <taxon>Serpentinicella</taxon>
    </lineage>
</organism>
<name>A0A4R2SSH1_9FIRM</name>
<dbReference type="AlphaFoldDB" id="A0A4R2SSH1"/>
<reference evidence="1 2" key="1">
    <citation type="submission" date="2019-03" db="EMBL/GenBank/DDBJ databases">
        <title>Genomic Encyclopedia of Type Strains, Phase IV (KMG-IV): sequencing the most valuable type-strain genomes for metagenomic binning, comparative biology and taxonomic classification.</title>
        <authorList>
            <person name="Goeker M."/>
        </authorList>
    </citation>
    <scope>NUCLEOTIDE SEQUENCE [LARGE SCALE GENOMIC DNA]</scope>
    <source>
        <strain evidence="1 2">DSM 100013</strain>
    </source>
</reference>
<evidence type="ECO:0000313" key="2">
    <source>
        <dbReference type="Proteomes" id="UP000295504"/>
    </source>
</evidence>
<dbReference type="Proteomes" id="UP000295504">
    <property type="component" value="Unassembled WGS sequence"/>
</dbReference>
<dbReference type="RefSeq" id="WP_165913807.1">
    <property type="nucleotide sequence ID" value="NZ_SLYC01000085.1"/>
</dbReference>
<proteinExistence type="predicted"/>
<protein>
    <submittedName>
        <fullName evidence="1">Uncharacterized protein</fullName>
    </submittedName>
</protein>
<feature type="non-terminal residue" evidence="1">
    <location>
        <position position="1"/>
    </location>
</feature>
<sequence>VLNKYTEEITSKLDSDTLAKYTLIAETAIVTSIYTVYQTYIDDILRRNNKLSPEEINTAFTMIKEKSKNLIGEAIAHELENKYRDLDTWLENKISFFLNSQFISPHTFHSSELEGIL</sequence>
<comment type="caution">
    <text evidence="1">The sequence shown here is derived from an EMBL/GenBank/DDBJ whole genome shotgun (WGS) entry which is preliminary data.</text>
</comment>